<gene>
    <name evidence="3" type="ORF">GCM10011482_08640</name>
</gene>
<dbReference type="Gene3D" id="3.40.50.261">
    <property type="entry name" value="Succinyl-CoA synthetase domains"/>
    <property type="match status" value="2"/>
</dbReference>
<name>A0A917N402_9ENTE</name>
<dbReference type="GO" id="GO:0004775">
    <property type="term" value="F:succinate-CoA ligase (ADP-forming) activity"/>
    <property type="evidence" value="ECO:0007669"/>
    <property type="project" value="TreeGrafter"/>
</dbReference>
<evidence type="ECO:0000313" key="3">
    <source>
        <dbReference type="EMBL" id="GGI65210.1"/>
    </source>
</evidence>
<protein>
    <recommendedName>
        <fullName evidence="5">FdrA family protein</fullName>
    </recommendedName>
</protein>
<dbReference type="NCBIfam" id="NF004760">
    <property type="entry name" value="PRK06091.1"/>
    <property type="match status" value="1"/>
</dbReference>
<dbReference type="InterPro" id="IPR003781">
    <property type="entry name" value="CoA-bd"/>
</dbReference>
<reference evidence="3" key="2">
    <citation type="submission" date="2020-09" db="EMBL/GenBank/DDBJ databases">
        <authorList>
            <person name="Sun Q."/>
            <person name="Sedlacek I."/>
        </authorList>
    </citation>
    <scope>NUCLEOTIDE SEQUENCE</scope>
    <source>
        <strain evidence="3">CCM 8433</strain>
    </source>
</reference>
<dbReference type="Pfam" id="PF00549">
    <property type="entry name" value="Ligase_CoA"/>
    <property type="match status" value="1"/>
</dbReference>
<sequence length="512" mass="55566">MNVVVKVISNRYIDSVSLMALSTKANQIDGINQVIIAMATEMNKEVMKNVGLWNEIVANAESSDLVIVLSVEDPTQEAEILAEVEELLNRKEKVDVASNKVKIPKTIQEAYEMDETANLALISVNGHYAAREAQQALESNLNVMLFSDNVSVEEEIHLKDLALEKGLLMMGPDCGTAMINQIGLGFMNAVRSGEIGIVGASGTGSQEIAVRIHEFGGGISQLIGVGGRDLTQEVGGRMMLASMKELAEDPNTSVIVLVSKVPDPAVEEKMIQQAKAINKPVVVWFLGQLEDRVDGNVHFVGKSKNAALKAVELAGIDTSTLDLHPLNWPLIEEVRGKLKPEQQYIRGLFSGGTLCGEAYALAKEKYANVYSNTAHDLNQTKEQAHTFIDYGADEYTDGKPHPMIDPSSRLADFKTIAKDPEVGVILLDFVLGYGAHEDPVGVMVPAIIEAKKAAEALGRHLEVIGYILGTDIDRQNLDVQLKKLESTGATYASSMQNAALLAREFVEKGDEK</sequence>
<dbReference type="Gene3D" id="3.40.50.720">
    <property type="entry name" value="NAD(P)-binding Rossmann-like Domain"/>
    <property type="match status" value="1"/>
</dbReference>
<dbReference type="SUPFAM" id="SSF52210">
    <property type="entry name" value="Succinyl-CoA synthetase domains"/>
    <property type="match status" value="2"/>
</dbReference>
<feature type="domain" description="ATP-citrate synthase/succinyl-CoA ligase C-terminal" evidence="1">
    <location>
        <begin position="348"/>
        <end position="502"/>
    </location>
</feature>
<comment type="caution">
    <text evidence="3">The sequence shown here is derived from an EMBL/GenBank/DDBJ whole genome shotgun (WGS) entry which is preliminary data.</text>
</comment>
<evidence type="ECO:0000259" key="2">
    <source>
        <dbReference type="Pfam" id="PF02629"/>
    </source>
</evidence>
<organism evidence="3 4">
    <name type="scientific">Enterococcus alcedinis</name>
    <dbReference type="NCBI Taxonomy" id="1274384"/>
    <lineage>
        <taxon>Bacteria</taxon>
        <taxon>Bacillati</taxon>
        <taxon>Bacillota</taxon>
        <taxon>Bacilli</taxon>
        <taxon>Lactobacillales</taxon>
        <taxon>Enterococcaceae</taxon>
        <taxon>Enterococcus</taxon>
    </lineage>
</organism>
<reference evidence="3" key="1">
    <citation type="journal article" date="2014" name="Int. J. Syst. Evol. Microbiol.">
        <title>Complete genome sequence of Corynebacterium casei LMG S-19264T (=DSM 44701T), isolated from a smear-ripened cheese.</title>
        <authorList>
            <consortium name="US DOE Joint Genome Institute (JGI-PGF)"/>
            <person name="Walter F."/>
            <person name="Albersmeier A."/>
            <person name="Kalinowski J."/>
            <person name="Ruckert C."/>
        </authorList>
    </citation>
    <scope>NUCLEOTIDE SEQUENCE</scope>
    <source>
        <strain evidence="3">CCM 8433</strain>
    </source>
</reference>
<dbReference type="InterPro" id="IPR016102">
    <property type="entry name" value="Succinyl-CoA_synth-like"/>
</dbReference>
<dbReference type="Pfam" id="PF02629">
    <property type="entry name" value="CoA_binding"/>
    <property type="match status" value="1"/>
</dbReference>
<dbReference type="GO" id="GO:0009361">
    <property type="term" value="C:succinate-CoA ligase complex (ADP-forming)"/>
    <property type="evidence" value="ECO:0007669"/>
    <property type="project" value="TreeGrafter"/>
</dbReference>
<evidence type="ECO:0000259" key="1">
    <source>
        <dbReference type="Pfam" id="PF00549"/>
    </source>
</evidence>
<dbReference type="GO" id="GO:0004776">
    <property type="term" value="F:succinate-CoA ligase (GDP-forming) activity"/>
    <property type="evidence" value="ECO:0007669"/>
    <property type="project" value="TreeGrafter"/>
</dbReference>
<feature type="domain" description="CoA-binding" evidence="2">
    <location>
        <begin position="193"/>
        <end position="285"/>
    </location>
</feature>
<dbReference type="PANTHER" id="PTHR11117">
    <property type="entry name" value="SUCCINYL-COA LIGASE SUBUNIT ALPHA"/>
    <property type="match status" value="1"/>
</dbReference>
<dbReference type="InterPro" id="IPR005811">
    <property type="entry name" value="SUCC_ACL_C"/>
</dbReference>
<evidence type="ECO:0008006" key="5">
    <source>
        <dbReference type="Google" id="ProtNLM"/>
    </source>
</evidence>
<dbReference type="PANTHER" id="PTHR11117:SF24">
    <property type="entry name" value="PROTEIN FDRA"/>
    <property type="match status" value="1"/>
</dbReference>
<evidence type="ECO:0000313" key="4">
    <source>
        <dbReference type="Proteomes" id="UP000622610"/>
    </source>
</evidence>
<dbReference type="AlphaFoldDB" id="A0A917N402"/>
<dbReference type="EMBL" id="BMDT01000002">
    <property type="protein sequence ID" value="GGI65210.1"/>
    <property type="molecule type" value="Genomic_DNA"/>
</dbReference>
<accession>A0A917N402</accession>
<proteinExistence type="predicted"/>
<dbReference type="GO" id="GO:0005829">
    <property type="term" value="C:cytosol"/>
    <property type="evidence" value="ECO:0007669"/>
    <property type="project" value="TreeGrafter"/>
</dbReference>
<dbReference type="Proteomes" id="UP000622610">
    <property type="component" value="Unassembled WGS sequence"/>
</dbReference>
<dbReference type="GO" id="GO:0006099">
    <property type="term" value="P:tricarboxylic acid cycle"/>
    <property type="evidence" value="ECO:0007669"/>
    <property type="project" value="TreeGrafter"/>
</dbReference>
<dbReference type="RefSeq" id="WP_188367045.1">
    <property type="nucleotide sequence ID" value="NZ_BMDT01000002.1"/>
</dbReference>
<keyword evidence="4" id="KW-1185">Reference proteome</keyword>